<gene>
    <name evidence="2" type="ORF">GCK32_022632</name>
</gene>
<reference evidence="2 3" key="1">
    <citation type="submission" date="2019-10" db="EMBL/GenBank/DDBJ databases">
        <title>Assembly and Annotation for the nematode Trichostrongylus colubriformis.</title>
        <authorList>
            <person name="Martin J."/>
        </authorList>
    </citation>
    <scope>NUCLEOTIDE SEQUENCE [LARGE SCALE GENOMIC DNA]</scope>
    <source>
        <strain evidence="2">G859</strain>
        <tissue evidence="2">Whole worm</tissue>
    </source>
</reference>
<evidence type="ECO:0000313" key="3">
    <source>
        <dbReference type="Proteomes" id="UP001331761"/>
    </source>
</evidence>
<dbReference type="AlphaFoldDB" id="A0AAN8IJB9"/>
<accession>A0AAN8IJB9</accession>
<dbReference type="Proteomes" id="UP001331761">
    <property type="component" value="Unassembled WGS sequence"/>
</dbReference>
<evidence type="ECO:0000313" key="2">
    <source>
        <dbReference type="EMBL" id="KAK5972573.1"/>
    </source>
</evidence>
<evidence type="ECO:0008006" key="4">
    <source>
        <dbReference type="Google" id="ProtNLM"/>
    </source>
</evidence>
<proteinExistence type="predicted"/>
<organism evidence="2 3">
    <name type="scientific">Trichostrongylus colubriformis</name>
    <name type="common">Black scour worm</name>
    <dbReference type="NCBI Taxonomy" id="6319"/>
    <lineage>
        <taxon>Eukaryota</taxon>
        <taxon>Metazoa</taxon>
        <taxon>Ecdysozoa</taxon>
        <taxon>Nematoda</taxon>
        <taxon>Chromadorea</taxon>
        <taxon>Rhabditida</taxon>
        <taxon>Rhabditina</taxon>
        <taxon>Rhabditomorpha</taxon>
        <taxon>Strongyloidea</taxon>
        <taxon>Trichostrongylidae</taxon>
        <taxon>Trichostrongylus</taxon>
    </lineage>
</organism>
<dbReference type="EMBL" id="WIXE01016515">
    <property type="protein sequence ID" value="KAK5972573.1"/>
    <property type="molecule type" value="Genomic_DNA"/>
</dbReference>
<feature type="chain" id="PRO_5042811798" description="Secreted protein" evidence="1">
    <location>
        <begin position="23"/>
        <end position="64"/>
    </location>
</feature>
<feature type="signal peptide" evidence="1">
    <location>
        <begin position="1"/>
        <end position="22"/>
    </location>
</feature>
<name>A0AAN8IJB9_TRICO</name>
<protein>
    <recommendedName>
        <fullName evidence="4">Secreted protein</fullName>
    </recommendedName>
</protein>
<comment type="caution">
    <text evidence="2">The sequence shown here is derived from an EMBL/GenBank/DDBJ whole genome shotgun (WGS) entry which is preliminary data.</text>
</comment>
<keyword evidence="3" id="KW-1185">Reference proteome</keyword>
<keyword evidence="1" id="KW-0732">Signal</keyword>
<evidence type="ECO:0000256" key="1">
    <source>
        <dbReference type="SAM" id="SignalP"/>
    </source>
</evidence>
<sequence length="64" mass="7100">MASIHFLGVSFSVLQMFSITSPVIDDGLTCHLPIASVKHRGNTKDCLKLIRVMVYWVGAHSSQR</sequence>